<dbReference type="GO" id="GO:0008270">
    <property type="term" value="F:zinc ion binding"/>
    <property type="evidence" value="ECO:0007669"/>
    <property type="project" value="UniProtKB-KW"/>
</dbReference>
<dbReference type="NCBIfam" id="NF007763">
    <property type="entry name" value="PRK10445.1"/>
    <property type="match status" value="1"/>
</dbReference>
<dbReference type="PROSITE" id="PS51068">
    <property type="entry name" value="FPG_CAT"/>
    <property type="match status" value="1"/>
</dbReference>
<dbReference type="PANTHER" id="PTHR42697:SF1">
    <property type="entry name" value="ENDONUCLEASE 8"/>
    <property type="match status" value="1"/>
</dbReference>
<dbReference type="Pfam" id="PF06831">
    <property type="entry name" value="H2TH"/>
    <property type="match status" value="1"/>
</dbReference>
<dbReference type="SMART" id="SM01232">
    <property type="entry name" value="H2TH"/>
    <property type="match status" value="1"/>
</dbReference>
<dbReference type="Gene3D" id="1.10.8.50">
    <property type="match status" value="1"/>
</dbReference>
<dbReference type="EC" id="4.2.99.18" evidence="3"/>
<keyword evidence="19" id="KW-1185">Reference proteome</keyword>
<dbReference type="GO" id="GO:0003684">
    <property type="term" value="F:damaged DNA binding"/>
    <property type="evidence" value="ECO:0007669"/>
    <property type="project" value="InterPro"/>
</dbReference>
<dbReference type="Pfam" id="PF06827">
    <property type="entry name" value="zf-FPG_IleRS"/>
    <property type="match status" value="1"/>
</dbReference>
<keyword evidence="5" id="KW-0227">DNA damage</keyword>
<evidence type="ECO:0000313" key="18">
    <source>
        <dbReference type="EMBL" id="MEJ1249523.1"/>
    </source>
</evidence>
<dbReference type="InterPro" id="IPR000214">
    <property type="entry name" value="Znf_DNA_glyclase/AP_lyase"/>
</dbReference>
<organism evidence="18 19">
    <name type="scientific">Denitratimonas tolerans</name>
    <dbReference type="NCBI Taxonomy" id="1338420"/>
    <lineage>
        <taxon>Bacteria</taxon>
        <taxon>Pseudomonadati</taxon>
        <taxon>Pseudomonadota</taxon>
        <taxon>Gammaproteobacteria</taxon>
        <taxon>Lysobacterales</taxon>
        <taxon>Lysobacteraceae</taxon>
        <taxon>Denitratimonas</taxon>
    </lineage>
</organism>
<keyword evidence="12" id="KW-0511">Multifunctional enzyme</keyword>
<accession>A0AAW9R5R9</accession>
<keyword evidence="10" id="KW-0234">DNA repair</keyword>
<keyword evidence="8" id="KW-0862">Zinc</keyword>
<dbReference type="SUPFAM" id="SSF46946">
    <property type="entry name" value="S13-like H2TH domain"/>
    <property type="match status" value="1"/>
</dbReference>
<evidence type="ECO:0000256" key="11">
    <source>
        <dbReference type="ARBA" id="ARBA00023239"/>
    </source>
</evidence>
<dbReference type="GO" id="GO:0000703">
    <property type="term" value="F:oxidized pyrimidine nucleobase lesion DNA N-glycosylase activity"/>
    <property type="evidence" value="ECO:0007669"/>
    <property type="project" value="TreeGrafter"/>
</dbReference>
<sequence>MPEGPEIRRAADRLAAAVAGQELRRAEFAFPQLKRFERELPGGRIASITPRGKALLTAFDSGWTLYTHNQLYGVWKVAAPGERPDTARSLRVALETARAAILLYSASDIEMWRSDEVEAHPFLQSLGPDVLDPALTVAEVATRLDSPAFRRRALGGLLLDQSFLAGLGNYLRAEVLWEAGLHPAVRPGDLLPARRERLAQALLSIPRLSYSTRGIELAPGMRPDLVAHEGERFRFHAFKREGQPCARCGMPIRRGSAHSRPMFLCPNCQPAPASGGGA</sequence>
<evidence type="ECO:0000256" key="8">
    <source>
        <dbReference type="ARBA" id="ARBA00022833"/>
    </source>
</evidence>
<dbReference type="InterPro" id="IPR010979">
    <property type="entry name" value="Ribosomal_uS13-like_H2TH"/>
</dbReference>
<keyword evidence="9" id="KW-0238">DNA-binding</keyword>
<evidence type="ECO:0000256" key="2">
    <source>
        <dbReference type="ARBA" id="ARBA00009409"/>
    </source>
</evidence>
<dbReference type="RefSeq" id="WP_337335237.1">
    <property type="nucleotide sequence ID" value="NZ_JBBDHC010000008.1"/>
</dbReference>
<protein>
    <recommendedName>
        <fullName evidence="3">DNA-(apurinic or apyrimidinic site) lyase</fullName>
        <ecNumber evidence="3">4.2.99.18</ecNumber>
    </recommendedName>
</protein>
<evidence type="ECO:0000256" key="1">
    <source>
        <dbReference type="ARBA" id="ARBA00001947"/>
    </source>
</evidence>
<evidence type="ECO:0000256" key="10">
    <source>
        <dbReference type="ARBA" id="ARBA00023204"/>
    </source>
</evidence>
<evidence type="ECO:0000256" key="7">
    <source>
        <dbReference type="ARBA" id="ARBA00022801"/>
    </source>
</evidence>
<keyword evidence="18" id="KW-0255">Endonuclease</keyword>
<feature type="domain" description="Formamidopyrimidine-DNA glycosylase catalytic" evidence="17">
    <location>
        <begin position="2"/>
        <end position="93"/>
    </location>
</feature>
<dbReference type="PROSITE" id="PS51066">
    <property type="entry name" value="ZF_FPG_2"/>
    <property type="match status" value="1"/>
</dbReference>
<evidence type="ECO:0000313" key="19">
    <source>
        <dbReference type="Proteomes" id="UP001364472"/>
    </source>
</evidence>
<evidence type="ECO:0000256" key="13">
    <source>
        <dbReference type="ARBA" id="ARBA00023295"/>
    </source>
</evidence>
<keyword evidence="6 15" id="KW-0863">Zinc-finger</keyword>
<proteinExistence type="inferred from homology"/>
<keyword evidence="11 18" id="KW-0456">Lyase</keyword>
<comment type="caution">
    <text evidence="18">The sequence shown here is derived from an EMBL/GenBank/DDBJ whole genome shotgun (WGS) entry which is preliminary data.</text>
</comment>
<dbReference type="PROSITE" id="PS01242">
    <property type="entry name" value="ZF_FPG_1"/>
    <property type="match status" value="1"/>
</dbReference>
<dbReference type="InterPro" id="IPR010663">
    <property type="entry name" value="Znf_FPG/IleRS"/>
</dbReference>
<dbReference type="PANTHER" id="PTHR42697">
    <property type="entry name" value="ENDONUCLEASE 8"/>
    <property type="match status" value="1"/>
</dbReference>
<evidence type="ECO:0000256" key="12">
    <source>
        <dbReference type="ARBA" id="ARBA00023268"/>
    </source>
</evidence>
<name>A0AAW9R5R9_9GAMM</name>
<evidence type="ECO:0000256" key="4">
    <source>
        <dbReference type="ARBA" id="ARBA00022723"/>
    </source>
</evidence>
<keyword evidence="18" id="KW-0540">Nuclease</keyword>
<gene>
    <name evidence="18" type="primary">nei</name>
    <name evidence="18" type="ORF">WB794_07545</name>
</gene>
<evidence type="ECO:0000256" key="9">
    <source>
        <dbReference type="ARBA" id="ARBA00023125"/>
    </source>
</evidence>
<dbReference type="EMBL" id="JBBDHC010000008">
    <property type="protein sequence ID" value="MEJ1249523.1"/>
    <property type="molecule type" value="Genomic_DNA"/>
</dbReference>
<dbReference type="InterPro" id="IPR012319">
    <property type="entry name" value="FPG_cat"/>
</dbReference>
<dbReference type="InterPro" id="IPR015887">
    <property type="entry name" value="DNA_glyclase_Znf_dom_DNA_BS"/>
</dbReference>
<comment type="catalytic activity">
    <reaction evidence="14">
        <text>2'-deoxyribonucleotide-(2'-deoxyribose 5'-phosphate)-2'-deoxyribonucleotide-DNA = a 3'-end 2'-deoxyribonucleotide-(2,3-dehydro-2,3-deoxyribose 5'-phosphate)-DNA + a 5'-end 5'-phospho-2'-deoxyribonucleoside-DNA + H(+)</text>
        <dbReference type="Rhea" id="RHEA:66592"/>
        <dbReference type="Rhea" id="RHEA-COMP:13180"/>
        <dbReference type="Rhea" id="RHEA-COMP:16897"/>
        <dbReference type="Rhea" id="RHEA-COMP:17067"/>
        <dbReference type="ChEBI" id="CHEBI:15378"/>
        <dbReference type="ChEBI" id="CHEBI:136412"/>
        <dbReference type="ChEBI" id="CHEBI:157695"/>
        <dbReference type="ChEBI" id="CHEBI:167181"/>
        <dbReference type="EC" id="4.2.99.18"/>
    </reaction>
</comment>
<feature type="domain" description="FPG-type" evidence="16">
    <location>
        <begin position="236"/>
        <end position="270"/>
    </location>
</feature>
<dbReference type="InterPro" id="IPR015886">
    <property type="entry name" value="H2TH_FPG"/>
</dbReference>
<dbReference type="SUPFAM" id="SSF57716">
    <property type="entry name" value="Glucocorticoid receptor-like (DNA-binding domain)"/>
    <property type="match status" value="1"/>
</dbReference>
<dbReference type="GO" id="GO:0006284">
    <property type="term" value="P:base-excision repair"/>
    <property type="evidence" value="ECO:0007669"/>
    <property type="project" value="InterPro"/>
</dbReference>
<comment type="similarity">
    <text evidence="2">Belongs to the FPG family.</text>
</comment>
<dbReference type="Proteomes" id="UP001364472">
    <property type="component" value="Unassembled WGS sequence"/>
</dbReference>
<comment type="cofactor">
    <cofactor evidence="1">
        <name>Zn(2+)</name>
        <dbReference type="ChEBI" id="CHEBI:29105"/>
    </cofactor>
</comment>
<dbReference type="AlphaFoldDB" id="A0AAW9R5R9"/>
<keyword evidence="13" id="KW-0326">Glycosidase</keyword>
<dbReference type="Pfam" id="PF01149">
    <property type="entry name" value="Fapy_DNA_glyco"/>
    <property type="match status" value="1"/>
</dbReference>
<dbReference type="SMART" id="SM00898">
    <property type="entry name" value="Fapy_DNA_glyco"/>
    <property type="match status" value="1"/>
</dbReference>
<evidence type="ECO:0000256" key="14">
    <source>
        <dbReference type="ARBA" id="ARBA00044632"/>
    </source>
</evidence>
<dbReference type="InterPro" id="IPR035937">
    <property type="entry name" value="FPG_N"/>
</dbReference>
<evidence type="ECO:0000256" key="6">
    <source>
        <dbReference type="ARBA" id="ARBA00022771"/>
    </source>
</evidence>
<evidence type="ECO:0000259" key="17">
    <source>
        <dbReference type="PROSITE" id="PS51068"/>
    </source>
</evidence>
<dbReference type="GO" id="GO:0140078">
    <property type="term" value="F:class I DNA-(apurinic or apyrimidinic site) endonuclease activity"/>
    <property type="evidence" value="ECO:0007669"/>
    <property type="project" value="UniProtKB-EC"/>
</dbReference>
<dbReference type="Gene3D" id="3.20.190.10">
    <property type="entry name" value="MutM-like, N-terminal"/>
    <property type="match status" value="1"/>
</dbReference>
<evidence type="ECO:0000259" key="16">
    <source>
        <dbReference type="PROSITE" id="PS51066"/>
    </source>
</evidence>
<evidence type="ECO:0000256" key="5">
    <source>
        <dbReference type="ARBA" id="ARBA00022763"/>
    </source>
</evidence>
<evidence type="ECO:0000256" key="3">
    <source>
        <dbReference type="ARBA" id="ARBA00012720"/>
    </source>
</evidence>
<evidence type="ECO:0000256" key="15">
    <source>
        <dbReference type="PROSITE-ProRule" id="PRU00391"/>
    </source>
</evidence>
<keyword evidence="4" id="KW-0479">Metal-binding</keyword>
<reference evidence="18 19" key="1">
    <citation type="journal article" date="2016" name="Antonie Van Leeuwenhoek">
        <title>Denitratimonas tolerans gen. nov., sp. nov., a denitrifying bacterium isolated from a bioreactor for tannery wastewater treatment.</title>
        <authorList>
            <person name="Han S.I."/>
            <person name="Kim J.O."/>
            <person name="Lee Y.R."/>
            <person name="Ekpeghere K.I."/>
            <person name="Koh S.C."/>
            <person name="Whang K.S."/>
        </authorList>
    </citation>
    <scope>NUCLEOTIDE SEQUENCE [LARGE SCALE GENOMIC DNA]</scope>
    <source>
        <strain evidence="18 19">KACC 17565</strain>
    </source>
</reference>
<keyword evidence="7" id="KW-0378">Hydrolase</keyword>
<dbReference type="SUPFAM" id="SSF81624">
    <property type="entry name" value="N-terminal domain of MutM-like DNA repair proteins"/>
    <property type="match status" value="1"/>
</dbReference>